<dbReference type="SUPFAM" id="SSF51366">
    <property type="entry name" value="Ribulose-phoshate binding barrel"/>
    <property type="match status" value="1"/>
</dbReference>
<comment type="pathway">
    <text evidence="4">Amino-acid biosynthesis.</text>
</comment>
<dbReference type="AlphaFoldDB" id="A0A523QIJ3"/>
<dbReference type="Proteomes" id="UP000320781">
    <property type="component" value="Unassembled WGS sequence"/>
</dbReference>
<dbReference type="GO" id="GO:0000105">
    <property type="term" value="P:L-histidine biosynthetic process"/>
    <property type="evidence" value="ECO:0007669"/>
    <property type="project" value="UniProtKB-KW"/>
</dbReference>
<evidence type="ECO:0000256" key="3">
    <source>
        <dbReference type="ARBA" id="ARBA00023102"/>
    </source>
</evidence>
<reference evidence="6 7" key="1">
    <citation type="submission" date="2019-03" db="EMBL/GenBank/DDBJ databases">
        <title>Metabolic potential of uncultured bacteria and archaea associated with petroleum seepage in deep-sea sediments.</title>
        <authorList>
            <person name="Dong X."/>
            <person name="Hubert C."/>
        </authorList>
    </citation>
    <scope>NUCLEOTIDE SEQUENCE [LARGE SCALE GENOMIC DNA]</scope>
    <source>
        <strain evidence="6">E44_bin92</strain>
    </source>
</reference>
<evidence type="ECO:0000256" key="2">
    <source>
        <dbReference type="ARBA" id="ARBA00022605"/>
    </source>
</evidence>
<comment type="caution">
    <text evidence="6">The sequence shown here is derived from an EMBL/GenBank/DDBJ whole genome shotgun (WGS) entry which is preliminary data.</text>
</comment>
<evidence type="ECO:0000256" key="5">
    <source>
        <dbReference type="RuleBase" id="RU003657"/>
    </source>
</evidence>
<dbReference type="Pfam" id="PF00977">
    <property type="entry name" value="His_biosynth"/>
    <property type="match status" value="1"/>
</dbReference>
<evidence type="ECO:0000313" key="7">
    <source>
        <dbReference type="Proteomes" id="UP000320781"/>
    </source>
</evidence>
<proteinExistence type="inferred from homology"/>
<evidence type="ECO:0000256" key="4">
    <source>
        <dbReference type="ARBA" id="ARBA00029440"/>
    </source>
</evidence>
<evidence type="ECO:0000256" key="1">
    <source>
        <dbReference type="ARBA" id="ARBA00009667"/>
    </source>
</evidence>
<protein>
    <submittedName>
        <fullName evidence="6">Uncharacterized protein</fullName>
    </submittedName>
</protein>
<keyword evidence="2 5" id="KW-0028">Amino-acid biosynthesis</keyword>
<organism evidence="6 7">
    <name type="scientific">Aerophobetes bacterium</name>
    <dbReference type="NCBI Taxonomy" id="2030807"/>
    <lineage>
        <taxon>Bacteria</taxon>
        <taxon>Candidatus Aerophobota</taxon>
    </lineage>
</organism>
<name>A0A523QIJ3_UNCAE</name>
<evidence type="ECO:0000313" key="6">
    <source>
        <dbReference type="EMBL" id="TES85410.1"/>
    </source>
</evidence>
<comment type="similarity">
    <text evidence="1 5">Belongs to the HisA/HisF family.</text>
</comment>
<keyword evidence="3 5" id="KW-0368">Histidine biosynthesis</keyword>
<dbReference type="EMBL" id="SOKU01000219">
    <property type="protein sequence ID" value="TES85410.1"/>
    <property type="molecule type" value="Genomic_DNA"/>
</dbReference>
<dbReference type="InterPro" id="IPR006062">
    <property type="entry name" value="His_biosynth"/>
</dbReference>
<gene>
    <name evidence="6" type="ORF">E3J95_04475</name>
</gene>
<sequence length="92" mass="10589">MAGSFARVIYPARLLPNTYLIQYESKEELLYRLHPVRGDGLNSNGSSWEVYIYEGREATRIDVLSWAKRMEASGAREILVASMDRDETKRGY</sequence>
<accession>A0A523QIJ3</accession>
<dbReference type="Gene3D" id="3.40.50.12600">
    <property type="match status" value="1"/>
</dbReference>
<dbReference type="InterPro" id="IPR011060">
    <property type="entry name" value="RibuloseP-bd_barrel"/>
</dbReference>